<feature type="coiled-coil region" evidence="1">
    <location>
        <begin position="169"/>
        <end position="196"/>
    </location>
</feature>
<proteinExistence type="predicted"/>
<dbReference type="InterPro" id="IPR029060">
    <property type="entry name" value="PIN-like_dom_sf"/>
</dbReference>
<evidence type="ECO:0000313" key="3">
    <source>
        <dbReference type="EMBL" id="GHO89178.1"/>
    </source>
</evidence>
<gene>
    <name evidence="3" type="ORF">KSZ_71840</name>
</gene>
<organism evidence="3 4">
    <name type="scientific">Dictyobacter formicarum</name>
    <dbReference type="NCBI Taxonomy" id="2778368"/>
    <lineage>
        <taxon>Bacteria</taxon>
        <taxon>Bacillati</taxon>
        <taxon>Chloroflexota</taxon>
        <taxon>Ktedonobacteria</taxon>
        <taxon>Ktedonobacterales</taxon>
        <taxon>Dictyobacteraceae</taxon>
        <taxon>Dictyobacter</taxon>
    </lineage>
</organism>
<keyword evidence="1" id="KW-0175">Coiled coil</keyword>
<comment type="caution">
    <text evidence="3">The sequence shown here is derived from an EMBL/GenBank/DDBJ whole genome shotgun (WGS) entry which is preliminary data.</text>
</comment>
<dbReference type="Proteomes" id="UP000635565">
    <property type="component" value="Unassembled WGS sequence"/>
</dbReference>
<dbReference type="InterPro" id="IPR002716">
    <property type="entry name" value="PIN_dom"/>
</dbReference>
<evidence type="ECO:0000256" key="1">
    <source>
        <dbReference type="SAM" id="Coils"/>
    </source>
</evidence>
<reference evidence="3 4" key="1">
    <citation type="journal article" date="2021" name="Int. J. Syst. Evol. Microbiol.">
        <title>Reticulibacter mediterranei gen. nov., sp. nov., within the new family Reticulibacteraceae fam. nov., and Ktedonospora formicarum gen. nov., sp. nov., Ktedonobacter robiniae sp. nov., Dictyobacter formicarum sp. nov. and Dictyobacter arantiisoli sp. nov., belonging to the class Ktedonobacteria.</title>
        <authorList>
            <person name="Yabe S."/>
            <person name="Zheng Y."/>
            <person name="Wang C.M."/>
            <person name="Sakai Y."/>
            <person name="Abe K."/>
            <person name="Yokota A."/>
            <person name="Donadio S."/>
            <person name="Cavaletti L."/>
            <person name="Monciardini P."/>
        </authorList>
    </citation>
    <scope>NUCLEOTIDE SEQUENCE [LARGE SCALE GENOMIC DNA]</scope>
    <source>
        <strain evidence="3 4">SOSP1-9</strain>
    </source>
</reference>
<sequence length="443" mass="51613">MEEQDSPTPTHCFLDTNTFLHFQRFDTVDWPKVLEVPQICLMLTPTVMEELDHHKDDPKNPGRQKRAKEILSKLDNLLPIDTAGVRVPIRQNVVLQELLDEPDINWKSFGLSSQKDDHRLLASIIDFHNTNPEATICLITRDFPLRRKALQLKIPVVNPEGKIDLLTDFSTEAIERRKLERELQELKNRLPKLTFGFFETKTEKIVSYITAPRSKVQNDKVLAQAFDSQFVPMQVIDRKQKLDHLLREAIHQTSEENQREFREKYEKYLERFEAACRRHYLQKHGHRCRLDLVLHNEGNATATSVEIVLQFPAGSVVIRAQDEKEELEFPKEPEPPWIDKPRSPWSSVYIPSGALVSKPDYAAQATYAQIRAQQKRKGPFCNDTGDTHIVTYRAEELLHETTWELPSIIAYVWPNSSSIDYQIYTKELPHRIEDKLHIRWISA</sequence>
<feature type="domain" description="PIN" evidence="2">
    <location>
        <begin position="14"/>
        <end position="158"/>
    </location>
</feature>
<dbReference type="RefSeq" id="WP_201366705.1">
    <property type="nucleotide sequence ID" value="NZ_BNJJ01000032.1"/>
</dbReference>
<dbReference type="Pfam" id="PF13638">
    <property type="entry name" value="PIN_4"/>
    <property type="match status" value="1"/>
</dbReference>
<dbReference type="EMBL" id="BNJJ01000032">
    <property type="protein sequence ID" value="GHO89178.1"/>
    <property type="molecule type" value="Genomic_DNA"/>
</dbReference>
<dbReference type="Gene3D" id="3.40.50.1010">
    <property type="entry name" value="5'-nuclease"/>
    <property type="match status" value="1"/>
</dbReference>
<accession>A0ABQ3VUW2</accession>
<evidence type="ECO:0000313" key="4">
    <source>
        <dbReference type="Proteomes" id="UP000635565"/>
    </source>
</evidence>
<dbReference type="SUPFAM" id="SSF88723">
    <property type="entry name" value="PIN domain-like"/>
    <property type="match status" value="1"/>
</dbReference>
<name>A0ABQ3VUW2_9CHLR</name>
<keyword evidence="4" id="KW-1185">Reference proteome</keyword>
<protein>
    <recommendedName>
        <fullName evidence="2">PIN domain-containing protein</fullName>
    </recommendedName>
</protein>
<evidence type="ECO:0000259" key="2">
    <source>
        <dbReference type="Pfam" id="PF13638"/>
    </source>
</evidence>